<evidence type="ECO:0000256" key="2">
    <source>
        <dbReference type="ARBA" id="ARBA00018706"/>
    </source>
</evidence>
<evidence type="ECO:0000256" key="5">
    <source>
        <dbReference type="ARBA" id="ARBA00022741"/>
    </source>
</evidence>
<name>A0ABP0ZHG3_9ASCO</name>
<keyword evidence="11" id="KW-1185">Reference proteome</keyword>
<evidence type="ECO:0000313" key="11">
    <source>
        <dbReference type="Proteomes" id="UP001497383"/>
    </source>
</evidence>
<evidence type="ECO:0000256" key="7">
    <source>
        <dbReference type="ARBA" id="ARBA00022840"/>
    </source>
</evidence>
<keyword evidence="4" id="KW-0808">Transferase</keyword>
<gene>
    <name evidence="10" type="ORF">LODBEIA_P18280</name>
</gene>
<feature type="domain" description="Clp1 P-loop" evidence="9">
    <location>
        <begin position="246"/>
        <end position="429"/>
    </location>
</feature>
<evidence type="ECO:0000256" key="1">
    <source>
        <dbReference type="ARBA" id="ARBA00011003"/>
    </source>
</evidence>
<sequence length="636" mass="70970">MSAYAAFKEEVLARAKESQVEDGLIQYVDNSDNEEDSEAESPGQKSIVLNSLGASREQSQKPELDARLRIEESNFIPNQSNMQLEHGAVKVVLEQGEYILVQGHFKLEVLSGDVKIDNYLRLGPGSGSDSDSDSFYSFSAPRGQSAPVIANWNESGPDPGSKRAEIRLYDYHTGIEHLNQSYPFLESLCMRGDQGALDVFREYTFEIVLGRNDDVQGLSLDDSWVRYFQEHVYSGGGHSQKYMLIGRKNTGKSTFCKSFMSYLLLHRKQPVVYLELDPGQSDFSDPYCLSMTVAKEFDISFDRAGSIDVWNEYYGFTSPMEAPSRYVDIVKTFFSKYSANFAPKGYVLIVNTPGWVKGYGVELLGQVSDVVEPTSTVFLTSIVSPESIENESLLSGLNLDNIDTLPAHRGKAKGAPVQSRAFKLISYFHRDCNGELDFRTKLTHRSPLKLSYQVGEAGAGLCAVSVLNFEAGPQFNHSNVPYLIESLVFGVYAMNHELKPMKFVKKDVEHGIFPNVVDSSQLDKVRNKTFLGLVLVHSINSAERYLNLYAPFDVAASMQKSLSNSDKIIFLRGNGSIPTSEMYGSGEPEATNQTAKSKAQKLKRVATPYLNHDVPARIGGVWKVRRNIMRKSHQRL</sequence>
<evidence type="ECO:0000259" key="9">
    <source>
        <dbReference type="Pfam" id="PF16575"/>
    </source>
</evidence>
<keyword evidence="5" id="KW-0547">Nucleotide-binding</keyword>
<dbReference type="InterPro" id="IPR032319">
    <property type="entry name" value="CLP1_P"/>
</dbReference>
<comment type="similarity">
    <text evidence="1">Belongs to the Clp1 family. NOL9/GRC3 subfamily.</text>
</comment>
<dbReference type="SUPFAM" id="SSF52540">
    <property type="entry name" value="P-loop containing nucleoside triphosphate hydrolases"/>
    <property type="match status" value="1"/>
</dbReference>
<evidence type="ECO:0000256" key="6">
    <source>
        <dbReference type="ARBA" id="ARBA00022777"/>
    </source>
</evidence>
<dbReference type="PANTHER" id="PTHR12755:SF3">
    <property type="entry name" value="POLYNUCLEOTIDE 5'-HYDROXYL-KINASE NOL9"/>
    <property type="match status" value="1"/>
</dbReference>
<accession>A0ABP0ZHG3</accession>
<protein>
    <recommendedName>
        <fullName evidence="3">Polynucleotide 5'-hydroxyl-kinase GRC3</fullName>
    </recommendedName>
    <alternativeName>
        <fullName evidence="2">Polynucleotide 5'-hydroxyl-kinase grc3</fullName>
    </alternativeName>
</protein>
<dbReference type="PANTHER" id="PTHR12755">
    <property type="entry name" value="CLEAVAGE/POLYADENYLATION FACTOR IA SUBUNIT CLP1P"/>
    <property type="match status" value="1"/>
</dbReference>
<dbReference type="GeneID" id="92207024"/>
<feature type="region of interest" description="Disordered" evidence="8">
    <location>
        <begin position="30"/>
        <end position="61"/>
    </location>
</feature>
<dbReference type="RefSeq" id="XP_066828766.1">
    <property type="nucleotide sequence ID" value="XM_066971759.1"/>
</dbReference>
<dbReference type="InterPro" id="IPR027417">
    <property type="entry name" value="P-loop_NTPase"/>
</dbReference>
<keyword evidence="7" id="KW-0067">ATP-binding</keyword>
<evidence type="ECO:0000256" key="3">
    <source>
        <dbReference type="ARBA" id="ARBA00019824"/>
    </source>
</evidence>
<evidence type="ECO:0000256" key="4">
    <source>
        <dbReference type="ARBA" id="ARBA00022679"/>
    </source>
</evidence>
<keyword evidence="6" id="KW-0418">Kinase</keyword>
<feature type="compositionally biased region" description="Polar residues" evidence="8">
    <location>
        <begin position="43"/>
        <end position="57"/>
    </location>
</feature>
<dbReference type="Pfam" id="PF16575">
    <property type="entry name" value="CLP1_P"/>
    <property type="match status" value="1"/>
</dbReference>
<organism evidence="10 11">
    <name type="scientific">Lodderomyces beijingensis</name>
    <dbReference type="NCBI Taxonomy" id="1775926"/>
    <lineage>
        <taxon>Eukaryota</taxon>
        <taxon>Fungi</taxon>
        <taxon>Dikarya</taxon>
        <taxon>Ascomycota</taxon>
        <taxon>Saccharomycotina</taxon>
        <taxon>Pichiomycetes</taxon>
        <taxon>Debaryomycetaceae</taxon>
        <taxon>Candida/Lodderomyces clade</taxon>
        <taxon>Lodderomyces</taxon>
    </lineage>
</organism>
<dbReference type="InterPro" id="IPR045116">
    <property type="entry name" value="Clp1/Grc3"/>
</dbReference>
<evidence type="ECO:0000313" key="10">
    <source>
        <dbReference type="EMBL" id="CAK9437450.1"/>
    </source>
</evidence>
<dbReference type="EMBL" id="OZ022406">
    <property type="protein sequence ID" value="CAK9437450.1"/>
    <property type="molecule type" value="Genomic_DNA"/>
</dbReference>
<proteinExistence type="inferred from homology"/>
<dbReference type="Proteomes" id="UP001497383">
    <property type="component" value="Chromosome 2"/>
</dbReference>
<dbReference type="Gene3D" id="3.40.50.300">
    <property type="entry name" value="P-loop containing nucleotide triphosphate hydrolases"/>
    <property type="match status" value="1"/>
</dbReference>
<reference evidence="10 11" key="1">
    <citation type="submission" date="2024-03" db="EMBL/GenBank/DDBJ databases">
        <authorList>
            <person name="Brejova B."/>
        </authorList>
    </citation>
    <scope>NUCLEOTIDE SEQUENCE [LARGE SCALE GENOMIC DNA]</scope>
    <source>
        <strain evidence="10 11">CBS 14171</strain>
    </source>
</reference>
<evidence type="ECO:0000256" key="8">
    <source>
        <dbReference type="SAM" id="MobiDB-lite"/>
    </source>
</evidence>